<dbReference type="Pfam" id="PF12697">
    <property type="entry name" value="Abhydrolase_6"/>
    <property type="match status" value="1"/>
</dbReference>
<protein>
    <submittedName>
        <fullName evidence="2">Alpha/beta hydrolase</fullName>
    </submittedName>
</protein>
<organism evidence="2 3">
    <name type="scientific">Cellulomonas fulva</name>
    <dbReference type="NCBI Taxonomy" id="2835530"/>
    <lineage>
        <taxon>Bacteria</taxon>
        <taxon>Bacillati</taxon>
        <taxon>Actinomycetota</taxon>
        <taxon>Actinomycetes</taxon>
        <taxon>Micrococcales</taxon>
        <taxon>Cellulomonadaceae</taxon>
        <taxon>Cellulomonas</taxon>
    </lineage>
</organism>
<gene>
    <name evidence="2" type="ORF">KIN34_04510</name>
</gene>
<evidence type="ECO:0000313" key="3">
    <source>
        <dbReference type="Proteomes" id="UP000722125"/>
    </source>
</evidence>
<dbReference type="Proteomes" id="UP000722125">
    <property type="component" value="Unassembled WGS sequence"/>
</dbReference>
<keyword evidence="2" id="KW-0378">Hydrolase</keyword>
<dbReference type="Gene3D" id="3.40.50.1820">
    <property type="entry name" value="alpha/beta hydrolase"/>
    <property type="match status" value="1"/>
</dbReference>
<name>A0ABS5TWR8_9CELL</name>
<dbReference type="EMBL" id="JAHBOH010000001">
    <property type="protein sequence ID" value="MBT0993546.1"/>
    <property type="molecule type" value="Genomic_DNA"/>
</dbReference>
<dbReference type="SUPFAM" id="SSF53474">
    <property type="entry name" value="alpha/beta-Hydrolases"/>
    <property type="match status" value="1"/>
</dbReference>
<accession>A0ABS5TWR8</accession>
<dbReference type="InterPro" id="IPR000073">
    <property type="entry name" value="AB_hydrolase_1"/>
</dbReference>
<keyword evidence="3" id="KW-1185">Reference proteome</keyword>
<reference evidence="2 3" key="1">
    <citation type="submission" date="2021-05" db="EMBL/GenBank/DDBJ databases">
        <title>Description of Cellulomonas sp. DKR-3 sp. nov.</title>
        <authorList>
            <person name="Dahal R.H."/>
            <person name="Chaudhary D.K."/>
        </authorList>
    </citation>
    <scope>NUCLEOTIDE SEQUENCE [LARGE SCALE GENOMIC DNA]</scope>
    <source>
        <strain evidence="2 3">DKR-3</strain>
    </source>
</reference>
<dbReference type="InterPro" id="IPR050228">
    <property type="entry name" value="Carboxylesterase_BioH"/>
</dbReference>
<dbReference type="PANTHER" id="PTHR43194:SF5">
    <property type="entry name" value="PIMELOYL-[ACYL-CARRIER PROTEIN] METHYL ESTER ESTERASE"/>
    <property type="match status" value="1"/>
</dbReference>
<evidence type="ECO:0000313" key="2">
    <source>
        <dbReference type="EMBL" id="MBT0993546.1"/>
    </source>
</evidence>
<comment type="caution">
    <text evidence="2">The sequence shown here is derived from an EMBL/GenBank/DDBJ whole genome shotgun (WGS) entry which is preliminary data.</text>
</comment>
<feature type="domain" description="AB hydrolase-1" evidence="1">
    <location>
        <begin position="2"/>
        <end position="172"/>
    </location>
</feature>
<sequence length="183" mass="19669">MPRPVALVGHSLGGLLALRAALARPDTVAALVLEDPAKPDGAPAPADGGEAFVADPETVASVESSLIATERDRAAELARMRRETPWSDAEIEAWADSRPLVDRAYVRRGLFLGDPAWEQLFSALVVPTLLVLPPQAPMAPRPELVDNPLLRTVVVEGAGHCVRRDRPAQYHAAVDAFLAQHLR</sequence>
<dbReference type="GO" id="GO:0016787">
    <property type="term" value="F:hydrolase activity"/>
    <property type="evidence" value="ECO:0007669"/>
    <property type="project" value="UniProtKB-KW"/>
</dbReference>
<evidence type="ECO:0000259" key="1">
    <source>
        <dbReference type="Pfam" id="PF12697"/>
    </source>
</evidence>
<dbReference type="PANTHER" id="PTHR43194">
    <property type="entry name" value="HYDROLASE ALPHA/BETA FOLD FAMILY"/>
    <property type="match status" value="1"/>
</dbReference>
<dbReference type="InterPro" id="IPR029058">
    <property type="entry name" value="AB_hydrolase_fold"/>
</dbReference>
<proteinExistence type="predicted"/>